<reference evidence="5" key="1">
    <citation type="submission" date="2025-08" db="UniProtKB">
        <authorList>
            <consortium name="RefSeq"/>
        </authorList>
    </citation>
    <scope>IDENTIFICATION</scope>
    <source>
        <tissue evidence="5">Muscle</tissue>
    </source>
</reference>
<keyword evidence="4" id="KW-1185">Reference proteome</keyword>
<dbReference type="InterPro" id="IPR036291">
    <property type="entry name" value="NAD(P)-bd_dom_sf"/>
</dbReference>
<evidence type="ECO:0000313" key="5">
    <source>
        <dbReference type="RefSeq" id="XP_013791991.1"/>
    </source>
</evidence>
<keyword evidence="1" id="KW-0560">Oxidoreductase</keyword>
<dbReference type="SUPFAM" id="SSF51735">
    <property type="entry name" value="NAD(P)-binding Rossmann-fold domains"/>
    <property type="match status" value="1"/>
</dbReference>
<evidence type="ECO:0000259" key="3">
    <source>
        <dbReference type="Pfam" id="PF01370"/>
    </source>
</evidence>
<evidence type="ECO:0000256" key="2">
    <source>
        <dbReference type="ARBA" id="ARBA00023445"/>
    </source>
</evidence>
<dbReference type="RefSeq" id="XP_013791991.1">
    <property type="nucleotide sequence ID" value="XM_013936537.1"/>
</dbReference>
<evidence type="ECO:0000313" key="4">
    <source>
        <dbReference type="Proteomes" id="UP000694941"/>
    </source>
</evidence>
<dbReference type="InterPro" id="IPR050425">
    <property type="entry name" value="NAD(P)_dehydrat-like"/>
</dbReference>
<gene>
    <name evidence="5" type="primary">LOC106475861</name>
</gene>
<dbReference type="InterPro" id="IPR001509">
    <property type="entry name" value="Epimerase_deHydtase"/>
</dbReference>
<evidence type="ECO:0000256" key="1">
    <source>
        <dbReference type="ARBA" id="ARBA00023002"/>
    </source>
</evidence>
<dbReference type="GeneID" id="106475861"/>
<dbReference type="Pfam" id="PF01370">
    <property type="entry name" value="Epimerase"/>
    <property type="match status" value="1"/>
</dbReference>
<dbReference type="CDD" id="cd05227">
    <property type="entry name" value="AR_SDR_e"/>
    <property type="match status" value="1"/>
</dbReference>
<dbReference type="Gene3D" id="3.40.50.720">
    <property type="entry name" value="NAD(P)-binding Rossmann-like Domain"/>
    <property type="match status" value="1"/>
</dbReference>
<comment type="similarity">
    <text evidence="2">Belongs to the NAD(P)-dependent epimerase/dehydratase family. Dihydroflavonol-4-reductase subfamily.</text>
</comment>
<sequence length="364" mass="41134">MPKELDKPPLVLVTGASGYLASHVVRLLLQEGYQVRGTVRDLSNEHKVKPLKELCPNSRFPVQLVEADLLKKEGWDNALKNCEYIMHVASPFPNKPPSQEEDLLKPAVDGTLLVLAACARAGSVRRVVITSSIAAVHGETVVANDRVYGPKDWTNINSPFTDAYAKSKTLAEKCAWDFIKNLPEEQRFELVSINPGVILGPMLTNVVGTSVFPLKRMMNKTMPLVPAVNFYLCDVRDVALAHLKAITVPEAAGKRFIVGSESLWFQEMSLILFEEFVNQGYWVFHRHCPYWLVWLTSFVDSSAVLILPRIENVYQFDNNLMIKILKLTPRTPQKTIIDTAYSLIERGIIPRTKWYTGPKERDNW</sequence>
<accession>A0ABM1C0A3</accession>
<name>A0ABM1C0A3_LIMPO</name>
<protein>
    <submittedName>
        <fullName evidence="5">Tetraketide alpha-pyrone reductase 1-like</fullName>
    </submittedName>
</protein>
<dbReference type="PANTHER" id="PTHR10366:SF564">
    <property type="entry name" value="STEROL-4-ALPHA-CARBOXYLATE 3-DEHYDROGENASE, DECARBOXYLATING"/>
    <property type="match status" value="1"/>
</dbReference>
<proteinExistence type="inferred from homology"/>
<dbReference type="PANTHER" id="PTHR10366">
    <property type="entry name" value="NAD DEPENDENT EPIMERASE/DEHYDRATASE"/>
    <property type="match status" value="1"/>
</dbReference>
<organism evidence="4 5">
    <name type="scientific">Limulus polyphemus</name>
    <name type="common">Atlantic horseshoe crab</name>
    <dbReference type="NCBI Taxonomy" id="6850"/>
    <lineage>
        <taxon>Eukaryota</taxon>
        <taxon>Metazoa</taxon>
        <taxon>Ecdysozoa</taxon>
        <taxon>Arthropoda</taxon>
        <taxon>Chelicerata</taxon>
        <taxon>Merostomata</taxon>
        <taxon>Xiphosura</taxon>
        <taxon>Limulidae</taxon>
        <taxon>Limulus</taxon>
    </lineage>
</organism>
<dbReference type="Proteomes" id="UP000694941">
    <property type="component" value="Unplaced"/>
</dbReference>
<feature type="domain" description="NAD-dependent epimerase/dehydratase" evidence="3">
    <location>
        <begin position="11"/>
        <end position="259"/>
    </location>
</feature>